<organism evidence="2 3">
    <name type="scientific">Quercus lobata</name>
    <name type="common">Valley oak</name>
    <dbReference type="NCBI Taxonomy" id="97700"/>
    <lineage>
        <taxon>Eukaryota</taxon>
        <taxon>Viridiplantae</taxon>
        <taxon>Streptophyta</taxon>
        <taxon>Embryophyta</taxon>
        <taxon>Tracheophyta</taxon>
        <taxon>Spermatophyta</taxon>
        <taxon>Magnoliopsida</taxon>
        <taxon>eudicotyledons</taxon>
        <taxon>Gunneridae</taxon>
        <taxon>Pentapetalae</taxon>
        <taxon>rosids</taxon>
        <taxon>fabids</taxon>
        <taxon>Fagales</taxon>
        <taxon>Fagaceae</taxon>
        <taxon>Quercus</taxon>
    </lineage>
</organism>
<dbReference type="EnsemblPlants" id="QL11p052465:mrna">
    <property type="protein sequence ID" value="QL11p052465:mrna:CDS:2"/>
    <property type="gene ID" value="QL11p052465"/>
</dbReference>
<evidence type="ECO:0000313" key="2">
    <source>
        <dbReference type="EnsemblPlants" id="QL11p052465:mrna:CDS:2"/>
    </source>
</evidence>
<accession>A0A7N2N056</accession>
<reference evidence="2 3" key="1">
    <citation type="journal article" date="2016" name="G3 (Bethesda)">
        <title>First Draft Assembly and Annotation of the Genome of a California Endemic Oak Quercus lobata Nee (Fagaceae).</title>
        <authorList>
            <person name="Sork V.L."/>
            <person name="Fitz-Gibbon S.T."/>
            <person name="Puiu D."/>
            <person name="Crepeau M."/>
            <person name="Gugger P.F."/>
            <person name="Sherman R."/>
            <person name="Stevens K."/>
            <person name="Langley C.H."/>
            <person name="Pellegrini M."/>
            <person name="Salzberg S.L."/>
        </authorList>
    </citation>
    <scope>NUCLEOTIDE SEQUENCE [LARGE SCALE GENOMIC DNA]</scope>
    <source>
        <strain evidence="2 3">cv. SW786</strain>
    </source>
</reference>
<dbReference type="InParanoid" id="A0A7N2N056"/>
<reference evidence="2" key="2">
    <citation type="submission" date="2021-01" db="UniProtKB">
        <authorList>
            <consortium name="EnsemblPlants"/>
        </authorList>
    </citation>
    <scope>IDENTIFICATION</scope>
</reference>
<evidence type="ECO:0000256" key="1">
    <source>
        <dbReference type="SAM" id="MobiDB-lite"/>
    </source>
</evidence>
<dbReference type="Proteomes" id="UP000594261">
    <property type="component" value="Chromosome 11"/>
</dbReference>
<sequence>MELKLCAMVTPKRVFRQFRAQNQKNSRSDMLETVVNVNGGGVVSCIEKDGVVRMKIVVKKQDLTQMLEVMGGGGGGKSKAHLQPSIMPSLSAEQRLNLLQKKHVLRANTTKESSSSSWSPALQSIPEEL</sequence>
<dbReference type="EMBL" id="LRBV02000011">
    <property type="status" value="NOT_ANNOTATED_CDS"/>
    <property type="molecule type" value="Genomic_DNA"/>
</dbReference>
<name>A0A7N2N056_QUELO</name>
<proteinExistence type="predicted"/>
<protein>
    <submittedName>
        <fullName evidence="2">Uncharacterized protein</fullName>
    </submittedName>
</protein>
<dbReference type="AlphaFoldDB" id="A0A7N2N056"/>
<dbReference type="Gramene" id="QL11p052465:mrna">
    <property type="protein sequence ID" value="QL11p052465:mrna:CDS:2"/>
    <property type="gene ID" value="QL11p052465"/>
</dbReference>
<evidence type="ECO:0000313" key="3">
    <source>
        <dbReference type="Proteomes" id="UP000594261"/>
    </source>
</evidence>
<dbReference type="OMA" id="RCPRIMV"/>
<keyword evidence="3" id="KW-1185">Reference proteome</keyword>
<feature type="region of interest" description="Disordered" evidence="1">
    <location>
        <begin position="106"/>
        <end position="129"/>
    </location>
</feature>